<dbReference type="Pfam" id="PF19287">
    <property type="entry name" value="DUF5910"/>
    <property type="match status" value="1"/>
</dbReference>
<feature type="chain" id="PRO_5007803037" evidence="1">
    <location>
        <begin position="20"/>
        <end position="195"/>
    </location>
</feature>
<accession>A0A135T380</accession>
<name>A0A135T380_9PEZI</name>
<proteinExistence type="predicted"/>
<gene>
    <name evidence="2" type="ORF">CNYM01_11653</name>
</gene>
<dbReference type="EMBL" id="JEMN01001250">
    <property type="protein sequence ID" value="KXH42565.1"/>
    <property type="molecule type" value="Genomic_DNA"/>
</dbReference>
<dbReference type="OrthoDB" id="4540223at2759"/>
<comment type="caution">
    <text evidence="2">The sequence shown here is derived from an EMBL/GenBank/DDBJ whole genome shotgun (WGS) entry which is preliminary data.</text>
</comment>
<organism evidence="2 3">
    <name type="scientific">Colletotrichum nymphaeae SA-01</name>
    <dbReference type="NCBI Taxonomy" id="1460502"/>
    <lineage>
        <taxon>Eukaryota</taxon>
        <taxon>Fungi</taxon>
        <taxon>Dikarya</taxon>
        <taxon>Ascomycota</taxon>
        <taxon>Pezizomycotina</taxon>
        <taxon>Sordariomycetes</taxon>
        <taxon>Hypocreomycetidae</taxon>
        <taxon>Glomerellales</taxon>
        <taxon>Glomerellaceae</taxon>
        <taxon>Colletotrichum</taxon>
        <taxon>Colletotrichum acutatum species complex</taxon>
    </lineage>
</organism>
<evidence type="ECO:0000313" key="2">
    <source>
        <dbReference type="EMBL" id="KXH42565.1"/>
    </source>
</evidence>
<keyword evidence="1" id="KW-0732">Signal</keyword>
<sequence>MWLTNIILLLTLCCHTTWARIVIGYRTVSEEEAVEINRKNAPFRDPDYDDSEGWSQLGNGVYTTPTPAGWSSYGVTNWYCAIKADEDLFAAATKAWIPYTDYYDNRLWNQGESTITGYIEDSLNEEPDKTLRLSYIGGHGYHEQMLIPTEMVNSDALDFYAQCFETKQELLDYSDEVVNYATWSNVVGYKGNPRK</sequence>
<protein>
    <submittedName>
        <fullName evidence="2">Uncharacterized protein</fullName>
    </submittedName>
</protein>
<dbReference type="Proteomes" id="UP000070054">
    <property type="component" value="Unassembled WGS sequence"/>
</dbReference>
<keyword evidence="3" id="KW-1185">Reference proteome</keyword>
<evidence type="ECO:0000256" key="1">
    <source>
        <dbReference type="SAM" id="SignalP"/>
    </source>
</evidence>
<reference evidence="2 3" key="1">
    <citation type="submission" date="2014-02" db="EMBL/GenBank/DDBJ databases">
        <title>The genome sequence of Colletotrichum nymphaeae SA-01.</title>
        <authorList>
            <person name="Baroncelli R."/>
            <person name="Thon M.R."/>
        </authorList>
    </citation>
    <scope>NUCLEOTIDE SEQUENCE [LARGE SCALE GENOMIC DNA]</scope>
    <source>
        <strain evidence="2 3">SA-01</strain>
    </source>
</reference>
<feature type="signal peptide" evidence="1">
    <location>
        <begin position="1"/>
        <end position="19"/>
    </location>
</feature>
<dbReference type="AlphaFoldDB" id="A0A135T380"/>
<dbReference type="InterPro" id="IPR045564">
    <property type="entry name" value="DUF5910"/>
</dbReference>
<evidence type="ECO:0000313" key="3">
    <source>
        <dbReference type="Proteomes" id="UP000070054"/>
    </source>
</evidence>